<accession>A0ABV1R4D9</accession>
<dbReference type="Proteomes" id="UP001432995">
    <property type="component" value="Unassembled WGS sequence"/>
</dbReference>
<proteinExistence type="predicted"/>
<dbReference type="RefSeq" id="WP_007565421.1">
    <property type="nucleotide sequence ID" value="NZ_JBELQD010000015.1"/>
</dbReference>
<feature type="transmembrane region" description="Helical" evidence="1">
    <location>
        <begin position="12"/>
        <end position="32"/>
    </location>
</feature>
<keyword evidence="1" id="KW-0812">Transmembrane</keyword>
<keyword evidence="1" id="KW-0472">Membrane</keyword>
<gene>
    <name evidence="2" type="ORF">ABS770_14880</name>
</gene>
<evidence type="ECO:0000313" key="3">
    <source>
        <dbReference type="Proteomes" id="UP001432995"/>
    </source>
</evidence>
<evidence type="ECO:0000256" key="1">
    <source>
        <dbReference type="SAM" id="Phobius"/>
    </source>
</evidence>
<feature type="transmembrane region" description="Helical" evidence="1">
    <location>
        <begin position="90"/>
        <end position="111"/>
    </location>
</feature>
<feature type="transmembrane region" description="Helical" evidence="1">
    <location>
        <begin position="52"/>
        <end position="78"/>
    </location>
</feature>
<protein>
    <recommendedName>
        <fullName evidence="4">Fluoride ion transporter CrcB</fullName>
    </recommendedName>
</protein>
<keyword evidence="3" id="KW-1185">Reference proteome</keyword>
<evidence type="ECO:0008006" key="4">
    <source>
        <dbReference type="Google" id="ProtNLM"/>
    </source>
</evidence>
<dbReference type="EMBL" id="JBELQD010000015">
    <property type="protein sequence ID" value="MER2289552.1"/>
    <property type="molecule type" value="Genomic_DNA"/>
</dbReference>
<comment type="caution">
    <text evidence="2">The sequence shown here is derived from an EMBL/GenBank/DDBJ whole genome shotgun (WGS) entry which is preliminary data.</text>
</comment>
<organism evidence="2 3">
    <name type="scientific">Methylobacterium brachiatum</name>
    <dbReference type="NCBI Taxonomy" id="269660"/>
    <lineage>
        <taxon>Bacteria</taxon>
        <taxon>Pseudomonadati</taxon>
        <taxon>Pseudomonadota</taxon>
        <taxon>Alphaproteobacteria</taxon>
        <taxon>Hyphomicrobiales</taxon>
        <taxon>Methylobacteriaceae</taxon>
        <taxon>Methylobacterium</taxon>
    </lineage>
</organism>
<name>A0ABV1R4D9_9HYPH</name>
<keyword evidence="1" id="KW-1133">Transmembrane helix</keyword>
<evidence type="ECO:0000313" key="2">
    <source>
        <dbReference type="EMBL" id="MER2289552.1"/>
    </source>
</evidence>
<reference evidence="2" key="1">
    <citation type="submission" date="2024-06" db="EMBL/GenBank/DDBJ databases">
        <authorList>
            <person name="Campbell A.G."/>
        </authorList>
    </citation>
    <scope>NUCLEOTIDE SEQUENCE</scope>
    <source>
        <strain evidence="2">EM17</strain>
    </source>
</reference>
<sequence length="115" mass="11419">MRAIETIPTGHLGVPVLREAITAAAAIGFLAGGGVRMVTGLGGTQNALVGALYLPLGAIAAAVLAGFVLNLIALPALSWTLPGRRLPARAYRVAGALSGLGAFLGAFVQFAPATA</sequence>